<accession>A0A2G4YLL8</accession>
<sequence>MPLIMVEVDILANGSLRIIPNPVRVRSGSTLIFHVRSNASEGSQFTVTFPQGPNSPFEEFAGPATIPARRCVGTGSDVNWPSGVSRATVHLSVHGSPVIGEADVEVIDEMEECQDRPKASSGTIVQHYYLASGTPMPGGSTAAVAPDLAAKSTDCGPADASAGPLWGPWEATAKKASAEAAKQARTLAEALCNGKCKGSSRCKYTEHKAKIHDLEDRKKGGRTEYRAKAESSGTCQCE</sequence>
<protein>
    <submittedName>
        <fullName evidence="2">Uncharacterized protein</fullName>
    </submittedName>
</protein>
<keyword evidence="3" id="KW-1185">Reference proteome</keyword>
<dbReference type="EMBL" id="PDEM01000033">
    <property type="protein sequence ID" value="PHZ83224.1"/>
    <property type="molecule type" value="Genomic_DNA"/>
</dbReference>
<dbReference type="RefSeq" id="WP_099475117.1">
    <property type="nucleotide sequence ID" value="NZ_CP041025.1"/>
</dbReference>
<dbReference type="Proteomes" id="UP000229730">
    <property type="component" value="Unassembled WGS sequence"/>
</dbReference>
<organism evidence="2 3">
    <name type="scientific">Paremcibacter congregatus</name>
    <dbReference type="NCBI Taxonomy" id="2043170"/>
    <lineage>
        <taxon>Bacteria</taxon>
        <taxon>Pseudomonadati</taxon>
        <taxon>Pseudomonadota</taxon>
        <taxon>Alphaproteobacteria</taxon>
        <taxon>Emcibacterales</taxon>
        <taxon>Emcibacteraceae</taxon>
        <taxon>Paremcibacter</taxon>
    </lineage>
</organism>
<name>A0A2G4YLL8_9PROT</name>
<feature type="region of interest" description="Disordered" evidence="1">
    <location>
        <begin position="217"/>
        <end position="238"/>
    </location>
</feature>
<gene>
    <name evidence="2" type="ORF">CRD36_16750</name>
</gene>
<evidence type="ECO:0000313" key="3">
    <source>
        <dbReference type="Proteomes" id="UP000229730"/>
    </source>
</evidence>
<proteinExistence type="predicted"/>
<evidence type="ECO:0000256" key="1">
    <source>
        <dbReference type="SAM" id="MobiDB-lite"/>
    </source>
</evidence>
<feature type="compositionally biased region" description="Basic and acidic residues" evidence="1">
    <location>
        <begin position="217"/>
        <end position="229"/>
    </location>
</feature>
<dbReference type="InParanoid" id="A0A2G4YLL8"/>
<evidence type="ECO:0000313" key="2">
    <source>
        <dbReference type="EMBL" id="PHZ83224.1"/>
    </source>
</evidence>
<comment type="caution">
    <text evidence="2">The sequence shown here is derived from an EMBL/GenBank/DDBJ whole genome shotgun (WGS) entry which is preliminary data.</text>
</comment>
<reference evidence="2 3" key="1">
    <citation type="submission" date="2017-10" db="EMBL/GenBank/DDBJ databases">
        <title>Frigbacter circumglobatus gen. nov. sp. nov., isolated from sediment cultured in situ.</title>
        <authorList>
            <person name="Zhao Z."/>
        </authorList>
    </citation>
    <scope>NUCLEOTIDE SEQUENCE [LARGE SCALE GENOMIC DNA]</scope>
    <source>
        <strain evidence="2 3">ZYL</strain>
    </source>
</reference>
<dbReference type="AlphaFoldDB" id="A0A2G4YLL8"/>